<comment type="caution">
    <text evidence="1">The sequence shown here is derived from an EMBL/GenBank/DDBJ whole genome shotgun (WGS) entry which is preliminary data.</text>
</comment>
<sequence length="157" mass="18167">MPPLGLEMGRKFSTNEALCSLGQRRSTSYPEPTTWTWLHLGLFHHPYPTNQPHNHICVIIRFKVQLWYGIISNGMMKIPNLVLSRANNLIQRILVDRTPPRVPVPDAMTSTVPFDKLYILADSKSKISHNGEKNILWESEFCICLNRRMDYGLIFPY</sequence>
<accession>A0A4Y2C5W6</accession>
<evidence type="ECO:0000313" key="2">
    <source>
        <dbReference type="Proteomes" id="UP000499080"/>
    </source>
</evidence>
<name>A0A4Y2C5W6_ARAVE</name>
<dbReference type="AlphaFoldDB" id="A0A4Y2C5W6"/>
<dbReference type="Proteomes" id="UP000499080">
    <property type="component" value="Unassembled WGS sequence"/>
</dbReference>
<evidence type="ECO:0000313" key="1">
    <source>
        <dbReference type="EMBL" id="GBL99559.1"/>
    </source>
</evidence>
<protein>
    <submittedName>
        <fullName evidence="1">Uncharacterized protein</fullName>
    </submittedName>
</protein>
<proteinExistence type="predicted"/>
<organism evidence="1 2">
    <name type="scientific">Araneus ventricosus</name>
    <name type="common">Orbweaver spider</name>
    <name type="synonym">Epeira ventricosa</name>
    <dbReference type="NCBI Taxonomy" id="182803"/>
    <lineage>
        <taxon>Eukaryota</taxon>
        <taxon>Metazoa</taxon>
        <taxon>Ecdysozoa</taxon>
        <taxon>Arthropoda</taxon>
        <taxon>Chelicerata</taxon>
        <taxon>Arachnida</taxon>
        <taxon>Araneae</taxon>
        <taxon>Araneomorphae</taxon>
        <taxon>Entelegynae</taxon>
        <taxon>Araneoidea</taxon>
        <taxon>Araneidae</taxon>
        <taxon>Araneus</taxon>
    </lineage>
</organism>
<keyword evidence="2" id="KW-1185">Reference proteome</keyword>
<gene>
    <name evidence="1" type="ORF">AVEN_68826_1</name>
</gene>
<reference evidence="1 2" key="1">
    <citation type="journal article" date="2019" name="Sci. Rep.">
        <title>Orb-weaving spider Araneus ventricosus genome elucidates the spidroin gene catalogue.</title>
        <authorList>
            <person name="Kono N."/>
            <person name="Nakamura H."/>
            <person name="Ohtoshi R."/>
            <person name="Moran D.A.P."/>
            <person name="Shinohara A."/>
            <person name="Yoshida Y."/>
            <person name="Fujiwara M."/>
            <person name="Mori M."/>
            <person name="Tomita M."/>
            <person name="Arakawa K."/>
        </authorList>
    </citation>
    <scope>NUCLEOTIDE SEQUENCE [LARGE SCALE GENOMIC DNA]</scope>
</reference>
<dbReference type="EMBL" id="BGPR01000149">
    <property type="protein sequence ID" value="GBL99559.1"/>
    <property type="molecule type" value="Genomic_DNA"/>
</dbReference>